<keyword evidence="5" id="KW-0325">Glycoprotein</keyword>
<dbReference type="Pfam" id="PF05577">
    <property type="entry name" value="Peptidase_S28"/>
    <property type="match status" value="1"/>
</dbReference>
<evidence type="ECO:0000256" key="6">
    <source>
        <dbReference type="SAM" id="SignalP"/>
    </source>
</evidence>
<keyword evidence="4" id="KW-0378">Hydrolase</keyword>
<gene>
    <name evidence="7" type="ORF">NQ315_000829</name>
</gene>
<dbReference type="GO" id="GO:0070008">
    <property type="term" value="F:serine-type exopeptidase activity"/>
    <property type="evidence" value="ECO:0007669"/>
    <property type="project" value="InterPro"/>
</dbReference>
<protein>
    <submittedName>
        <fullName evidence="7">Uncharacterized protein</fullName>
    </submittedName>
</protein>
<sequence>MKRLLLVFIISFLTDAIVTSQNPAPSIVSLKDTIDFGYFTQKLDHTDPSNTKTWLQRYYVNHEYFNKDDRNVAFLYVGGDSAASYVWVEAGSYIESAKKIRGIII</sequence>
<evidence type="ECO:0000256" key="2">
    <source>
        <dbReference type="ARBA" id="ARBA00022670"/>
    </source>
</evidence>
<evidence type="ECO:0000256" key="1">
    <source>
        <dbReference type="ARBA" id="ARBA00011079"/>
    </source>
</evidence>
<evidence type="ECO:0000313" key="8">
    <source>
        <dbReference type="Proteomes" id="UP001159042"/>
    </source>
</evidence>
<feature type="signal peptide" evidence="6">
    <location>
        <begin position="1"/>
        <end position="20"/>
    </location>
</feature>
<proteinExistence type="inferred from homology"/>
<dbReference type="PANTHER" id="PTHR11010">
    <property type="entry name" value="PROTEASE S28 PRO-X CARBOXYPEPTIDASE-RELATED"/>
    <property type="match status" value="1"/>
</dbReference>
<dbReference type="InterPro" id="IPR029058">
    <property type="entry name" value="AB_hydrolase_fold"/>
</dbReference>
<evidence type="ECO:0000256" key="5">
    <source>
        <dbReference type="ARBA" id="ARBA00023180"/>
    </source>
</evidence>
<keyword evidence="8" id="KW-1185">Reference proteome</keyword>
<name>A0AAV8WEA4_9CUCU</name>
<dbReference type="PANTHER" id="PTHR11010:SF117">
    <property type="entry name" value="SERINE PROTEASE 16"/>
    <property type="match status" value="1"/>
</dbReference>
<reference evidence="7 8" key="1">
    <citation type="journal article" date="2023" name="Insect Mol. Biol.">
        <title>Genome sequencing provides insights into the evolution of gene families encoding plant cell wall-degrading enzymes in longhorned beetles.</title>
        <authorList>
            <person name="Shin N.R."/>
            <person name="Okamura Y."/>
            <person name="Kirsch R."/>
            <person name="Pauchet Y."/>
        </authorList>
    </citation>
    <scope>NUCLEOTIDE SEQUENCE [LARGE SCALE GENOMIC DNA]</scope>
    <source>
        <strain evidence="7">EAD_L_NR</strain>
    </source>
</reference>
<dbReference type="InterPro" id="IPR008758">
    <property type="entry name" value="Peptidase_S28"/>
</dbReference>
<comment type="caution">
    <text evidence="7">The sequence shown here is derived from an EMBL/GenBank/DDBJ whole genome shotgun (WGS) entry which is preliminary data.</text>
</comment>
<dbReference type="EMBL" id="JANEYG010000002">
    <property type="protein sequence ID" value="KAJ8924678.1"/>
    <property type="molecule type" value="Genomic_DNA"/>
</dbReference>
<keyword evidence="2" id="KW-0645">Protease</keyword>
<accession>A0AAV8WEA4</accession>
<evidence type="ECO:0000313" key="7">
    <source>
        <dbReference type="EMBL" id="KAJ8924678.1"/>
    </source>
</evidence>
<organism evidence="7 8">
    <name type="scientific">Exocentrus adspersus</name>
    <dbReference type="NCBI Taxonomy" id="1586481"/>
    <lineage>
        <taxon>Eukaryota</taxon>
        <taxon>Metazoa</taxon>
        <taxon>Ecdysozoa</taxon>
        <taxon>Arthropoda</taxon>
        <taxon>Hexapoda</taxon>
        <taxon>Insecta</taxon>
        <taxon>Pterygota</taxon>
        <taxon>Neoptera</taxon>
        <taxon>Endopterygota</taxon>
        <taxon>Coleoptera</taxon>
        <taxon>Polyphaga</taxon>
        <taxon>Cucujiformia</taxon>
        <taxon>Chrysomeloidea</taxon>
        <taxon>Cerambycidae</taxon>
        <taxon>Lamiinae</taxon>
        <taxon>Acanthocinini</taxon>
        <taxon>Exocentrus</taxon>
    </lineage>
</organism>
<dbReference type="GO" id="GO:0006508">
    <property type="term" value="P:proteolysis"/>
    <property type="evidence" value="ECO:0007669"/>
    <property type="project" value="UniProtKB-KW"/>
</dbReference>
<dbReference type="GO" id="GO:0008239">
    <property type="term" value="F:dipeptidyl-peptidase activity"/>
    <property type="evidence" value="ECO:0007669"/>
    <property type="project" value="TreeGrafter"/>
</dbReference>
<evidence type="ECO:0000256" key="4">
    <source>
        <dbReference type="ARBA" id="ARBA00022801"/>
    </source>
</evidence>
<keyword evidence="3 6" id="KW-0732">Signal</keyword>
<evidence type="ECO:0000256" key="3">
    <source>
        <dbReference type="ARBA" id="ARBA00022729"/>
    </source>
</evidence>
<comment type="similarity">
    <text evidence="1">Belongs to the peptidase S28 family.</text>
</comment>
<dbReference type="Proteomes" id="UP001159042">
    <property type="component" value="Unassembled WGS sequence"/>
</dbReference>
<feature type="chain" id="PRO_5043675915" evidence="6">
    <location>
        <begin position="21"/>
        <end position="105"/>
    </location>
</feature>
<dbReference type="AlphaFoldDB" id="A0AAV8WEA4"/>
<dbReference type="Gene3D" id="3.40.50.1820">
    <property type="entry name" value="alpha/beta hydrolase"/>
    <property type="match status" value="1"/>
</dbReference>